<organism evidence="2 3">
    <name type="scientific">Pseudoduganella aquatica</name>
    <dbReference type="NCBI Taxonomy" id="2660641"/>
    <lineage>
        <taxon>Bacteria</taxon>
        <taxon>Pseudomonadati</taxon>
        <taxon>Pseudomonadota</taxon>
        <taxon>Betaproteobacteria</taxon>
        <taxon>Burkholderiales</taxon>
        <taxon>Oxalobacteraceae</taxon>
        <taxon>Telluria group</taxon>
        <taxon>Pseudoduganella</taxon>
    </lineage>
</organism>
<keyword evidence="1" id="KW-0732">Signal</keyword>
<reference evidence="2 3" key="1">
    <citation type="submission" date="2019-12" db="EMBL/GenBank/DDBJ databases">
        <title>Novel species isolated from a subtropical stream in China.</title>
        <authorList>
            <person name="Lu H."/>
        </authorList>
    </citation>
    <scope>NUCLEOTIDE SEQUENCE [LARGE SCALE GENOMIC DNA]</scope>
    <source>
        <strain evidence="2 3">FT127W</strain>
    </source>
</reference>
<gene>
    <name evidence="2" type="ORF">GTP77_12535</name>
</gene>
<dbReference type="Gene3D" id="3.40.190.10">
    <property type="entry name" value="Periplasmic binding protein-like II"/>
    <property type="match status" value="2"/>
</dbReference>
<keyword evidence="3" id="KW-1185">Reference proteome</keyword>
<evidence type="ECO:0000313" key="3">
    <source>
        <dbReference type="Proteomes" id="UP000450676"/>
    </source>
</evidence>
<dbReference type="SUPFAM" id="SSF53850">
    <property type="entry name" value="Periplasmic binding protein-like II"/>
    <property type="match status" value="1"/>
</dbReference>
<name>A0A7X4HBK4_9BURK</name>
<dbReference type="PANTHER" id="PTHR35936">
    <property type="entry name" value="MEMBRANE-BOUND LYTIC MUREIN TRANSGLYCOSYLASE F"/>
    <property type="match status" value="1"/>
</dbReference>
<comment type="caution">
    <text evidence="2">The sequence shown here is derived from an EMBL/GenBank/DDBJ whole genome shotgun (WGS) entry which is preliminary data.</text>
</comment>
<protein>
    <submittedName>
        <fullName evidence="2">Transporter substrate-binding domain-containing protein</fullName>
    </submittedName>
</protein>
<dbReference type="AlphaFoldDB" id="A0A7X4HBK4"/>
<accession>A0A7X4HBK4</accession>
<proteinExistence type="predicted"/>
<evidence type="ECO:0000256" key="1">
    <source>
        <dbReference type="SAM" id="SignalP"/>
    </source>
</evidence>
<feature type="chain" id="PRO_5030913105" evidence="1">
    <location>
        <begin position="32"/>
        <end position="270"/>
    </location>
</feature>
<feature type="signal peptide" evidence="1">
    <location>
        <begin position="1"/>
        <end position="31"/>
    </location>
</feature>
<dbReference type="EMBL" id="WWCU01000012">
    <property type="protein sequence ID" value="MYN08160.1"/>
    <property type="molecule type" value="Genomic_DNA"/>
</dbReference>
<evidence type="ECO:0000313" key="2">
    <source>
        <dbReference type="EMBL" id="MYN08160.1"/>
    </source>
</evidence>
<dbReference type="Proteomes" id="UP000450676">
    <property type="component" value="Unassembled WGS sequence"/>
</dbReference>
<dbReference type="PANTHER" id="PTHR35936:SF25">
    <property type="entry name" value="ABC TRANSPORTER SUBSTRATE-BINDING PROTEIN"/>
    <property type="match status" value="1"/>
</dbReference>
<sequence>MTTGLRLRLSSGLLSAAVLASSLAFCLPSSAAPPAPLRFAAEDWAPFVTNSLPGQGLSASFVDAVLARAGYTARIDYFPWKRTVEIGLHHPGYAGFLAVWRTPEREKLCHFSSSIGSTRNVLAYLKDAPVQAASLADLQGMRIGTVAGYSNGEQFDGMARAGKLRAEEGVNDETNLRKLLTGRYPAIVIEKRVLRHLLARGPFSRTERERIVFSEQLFKERSVHVCFKRNEEGLKLQRAFNEAAREFDLGNVEREYWRRMGDEVALLPMQ</sequence>
<dbReference type="RefSeq" id="WP_161072496.1">
    <property type="nucleotide sequence ID" value="NZ_WWCU01000012.1"/>
</dbReference>